<dbReference type="InterPro" id="IPR006664">
    <property type="entry name" value="OMP_bac"/>
</dbReference>
<evidence type="ECO:0000313" key="12">
    <source>
        <dbReference type="EMBL" id="MBB4044955.1"/>
    </source>
</evidence>
<keyword evidence="5" id="KW-0406">Ion transport</keyword>
<feature type="chain" id="PRO_5032390250" evidence="10">
    <location>
        <begin position="24"/>
        <end position="396"/>
    </location>
</feature>
<dbReference type="InterPro" id="IPR011250">
    <property type="entry name" value="OMP/PagP_B-barrel"/>
</dbReference>
<keyword evidence="10" id="KW-0732">Signal</keyword>
<dbReference type="SUPFAM" id="SSF56925">
    <property type="entry name" value="OMPA-like"/>
    <property type="match status" value="1"/>
</dbReference>
<dbReference type="Gene3D" id="3.30.1330.60">
    <property type="entry name" value="OmpA-like domain"/>
    <property type="match status" value="1"/>
</dbReference>
<keyword evidence="7 9" id="KW-0472">Membrane</keyword>
<dbReference type="InterPro" id="IPR006665">
    <property type="entry name" value="OmpA-like"/>
</dbReference>
<evidence type="ECO:0000313" key="13">
    <source>
        <dbReference type="Proteomes" id="UP000560658"/>
    </source>
</evidence>
<proteinExistence type="predicted"/>
<dbReference type="Pfam" id="PF00691">
    <property type="entry name" value="OmpA"/>
    <property type="match status" value="1"/>
</dbReference>
<gene>
    <name evidence="12" type="ORF">GGR06_002757</name>
</gene>
<evidence type="ECO:0000256" key="5">
    <source>
        <dbReference type="ARBA" id="ARBA00023065"/>
    </source>
</evidence>
<keyword evidence="8" id="KW-0998">Cell outer membrane</keyword>
<keyword evidence="2" id="KW-0813">Transport</keyword>
<dbReference type="InterPro" id="IPR050330">
    <property type="entry name" value="Bact_OuterMem_StrucFunc"/>
</dbReference>
<dbReference type="PROSITE" id="PS51123">
    <property type="entry name" value="OMPA_2"/>
    <property type="match status" value="1"/>
</dbReference>
<evidence type="ECO:0000256" key="6">
    <source>
        <dbReference type="ARBA" id="ARBA00023114"/>
    </source>
</evidence>
<dbReference type="GO" id="GO:0006811">
    <property type="term" value="P:monoatomic ion transport"/>
    <property type="evidence" value="ECO:0007669"/>
    <property type="project" value="UniProtKB-KW"/>
</dbReference>
<accession>A0A840D8L7</accession>
<keyword evidence="3" id="KW-1134">Transmembrane beta strand</keyword>
<evidence type="ECO:0000256" key="1">
    <source>
        <dbReference type="ARBA" id="ARBA00004571"/>
    </source>
</evidence>
<dbReference type="GO" id="GO:0015288">
    <property type="term" value="F:porin activity"/>
    <property type="evidence" value="ECO:0007669"/>
    <property type="project" value="UniProtKB-KW"/>
</dbReference>
<keyword evidence="13" id="KW-1185">Reference proteome</keyword>
<protein>
    <submittedName>
        <fullName evidence="12">Outer membrane protein OmpA-like peptidoglycan-associated protein</fullName>
    </submittedName>
</protein>
<dbReference type="CDD" id="cd07185">
    <property type="entry name" value="OmpA_C-like"/>
    <property type="match status" value="1"/>
</dbReference>
<dbReference type="PRINTS" id="PR01021">
    <property type="entry name" value="OMPADOMAIN"/>
</dbReference>
<dbReference type="InterPro" id="IPR036737">
    <property type="entry name" value="OmpA-like_sf"/>
</dbReference>
<evidence type="ECO:0000256" key="2">
    <source>
        <dbReference type="ARBA" id="ARBA00022448"/>
    </source>
</evidence>
<comment type="caution">
    <text evidence="12">The sequence shown here is derived from an EMBL/GenBank/DDBJ whole genome shotgun (WGS) entry which is preliminary data.</text>
</comment>
<name>A0A840D8L7_9BACE</name>
<dbReference type="Proteomes" id="UP000560658">
    <property type="component" value="Unassembled WGS sequence"/>
</dbReference>
<evidence type="ECO:0000256" key="7">
    <source>
        <dbReference type="ARBA" id="ARBA00023136"/>
    </source>
</evidence>
<organism evidence="12 13">
    <name type="scientific">Bacteroides reticulotermitis</name>
    <dbReference type="NCBI Taxonomy" id="1133319"/>
    <lineage>
        <taxon>Bacteria</taxon>
        <taxon>Pseudomonadati</taxon>
        <taxon>Bacteroidota</taxon>
        <taxon>Bacteroidia</taxon>
        <taxon>Bacteroidales</taxon>
        <taxon>Bacteroidaceae</taxon>
        <taxon>Bacteroides</taxon>
    </lineage>
</organism>
<keyword evidence="6" id="KW-0626">Porin</keyword>
<evidence type="ECO:0000256" key="10">
    <source>
        <dbReference type="SAM" id="SignalP"/>
    </source>
</evidence>
<evidence type="ECO:0000256" key="4">
    <source>
        <dbReference type="ARBA" id="ARBA00022692"/>
    </source>
</evidence>
<dbReference type="GO" id="GO:0046930">
    <property type="term" value="C:pore complex"/>
    <property type="evidence" value="ECO:0007669"/>
    <property type="project" value="UniProtKB-KW"/>
</dbReference>
<keyword evidence="4" id="KW-0812">Transmembrane</keyword>
<dbReference type="RefSeq" id="WP_183208965.1">
    <property type="nucleotide sequence ID" value="NZ_JACIER010000011.1"/>
</dbReference>
<dbReference type="GO" id="GO:0009279">
    <property type="term" value="C:cell outer membrane"/>
    <property type="evidence" value="ECO:0007669"/>
    <property type="project" value="UniProtKB-SubCell"/>
</dbReference>
<feature type="signal peptide" evidence="10">
    <location>
        <begin position="1"/>
        <end position="23"/>
    </location>
</feature>
<dbReference type="PANTHER" id="PTHR30329:SF21">
    <property type="entry name" value="LIPOPROTEIN YIAD-RELATED"/>
    <property type="match status" value="1"/>
</dbReference>
<evidence type="ECO:0000256" key="8">
    <source>
        <dbReference type="ARBA" id="ARBA00023237"/>
    </source>
</evidence>
<evidence type="ECO:0000259" key="11">
    <source>
        <dbReference type="PROSITE" id="PS51123"/>
    </source>
</evidence>
<dbReference type="PANTHER" id="PTHR30329">
    <property type="entry name" value="STATOR ELEMENT OF FLAGELLAR MOTOR COMPLEX"/>
    <property type="match status" value="1"/>
</dbReference>
<dbReference type="AlphaFoldDB" id="A0A840D8L7"/>
<dbReference type="EMBL" id="JACIER010000011">
    <property type="protein sequence ID" value="MBB4044955.1"/>
    <property type="molecule type" value="Genomic_DNA"/>
</dbReference>
<comment type="subcellular location">
    <subcellularLocation>
        <location evidence="1">Cell outer membrane</location>
        <topology evidence="1">Multi-pass membrane protein</topology>
    </subcellularLocation>
</comment>
<evidence type="ECO:0000256" key="9">
    <source>
        <dbReference type="PROSITE-ProRule" id="PRU00473"/>
    </source>
</evidence>
<sequence length="396" mass="44978">MNKFKIIICIWSLIAGGAIPLMAQETVTEKKASKAWEFGLGGSVFQFSRASFSNFNSVTGKGHQFDLDLNHVVWGGNAYIARELNPYWYLDLQGTVGCTKENLTTDNNHKWYAMVGPGIQWRIGEYFKSKYIEPYLRAGISYMYKDFAMNYNGSVGPDSDEMSWILENFRNKEGRDRTHLMPISVGAGLNMWLNDRWGIGMQADYLVMPYKNVANSIQGTVRFIYRLGGKTKKTSSAIQYIDVEKPVVVERIVEKPVEKIVVKEVTHESIMLEQLFTHIHFEFNTDVLTKDSEAYISKVIEALKKDESKRYLITGFTDARGSGEYNLVLSKKRAKAVKDMFVAEGLPQGMFKIAGAGSKTSLAKASTSNVIRDGDRKVTIELIQNMEYWNYLRDEN</sequence>
<evidence type="ECO:0000256" key="3">
    <source>
        <dbReference type="ARBA" id="ARBA00022452"/>
    </source>
</evidence>
<reference evidence="12" key="1">
    <citation type="submission" date="2020-08" db="EMBL/GenBank/DDBJ databases">
        <title>Genomic Encyclopedia of Type Strains, Phase IV (KMG-IV): sequencing the most valuable type-strain genomes for metagenomic binning, comparative biology and taxonomic classification.</title>
        <authorList>
            <person name="Goeker M."/>
        </authorList>
    </citation>
    <scope>NUCLEOTIDE SEQUENCE [LARGE SCALE GENOMIC DNA]</scope>
    <source>
        <strain evidence="12">DSM 105720</strain>
    </source>
</reference>
<dbReference type="SUPFAM" id="SSF103088">
    <property type="entry name" value="OmpA-like"/>
    <property type="match status" value="1"/>
</dbReference>
<dbReference type="Gene3D" id="2.40.160.20">
    <property type="match status" value="1"/>
</dbReference>
<feature type="domain" description="OmpA-like" evidence="11">
    <location>
        <begin position="268"/>
        <end position="386"/>
    </location>
</feature>